<dbReference type="Pfam" id="PF21829">
    <property type="entry name" value="DUF6889"/>
    <property type="match status" value="1"/>
</dbReference>
<reference evidence="1" key="1">
    <citation type="submission" date="2019-08" db="EMBL/GenBank/DDBJ databases">
        <authorList>
            <person name="Pogozhova M.P."/>
            <person name="Pisanov R.V."/>
            <person name="Gaevskaya N.E."/>
            <person name="Vodopyanov A.S."/>
        </authorList>
    </citation>
    <scope>NUCLEOTIDE SEQUENCE</scope>
</reference>
<name>A0A5Q2WEV8_9CAUD</name>
<sequence length="40" mass="4493">MPPLTTYEKLTDGTLSLAEVLQMNMVLDTILQQRLDAQSN</sequence>
<protein>
    <submittedName>
        <fullName evidence="1">Uncharacterized protein</fullName>
    </submittedName>
</protein>
<dbReference type="EMBL" id="MN379461">
    <property type="protein sequence ID" value="QGH75037.1"/>
    <property type="molecule type" value="Genomic_DNA"/>
</dbReference>
<organism evidence="1">
    <name type="scientific">Vibrio phage Rostov M3</name>
    <dbReference type="NCBI Taxonomy" id="2660724"/>
    <lineage>
        <taxon>Viruses</taxon>
        <taxon>Duplodnaviria</taxon>
        <taxon>Heunggongvirae</taxon>
        <taxon>Uroviricota</taxon>
        <taxon>Caudoviricetes</taxon>
    </lineage>
</organism>
<accession>A0A5Q2WEV8</accession>
<dbReference type="InterPro" id="IPR054182">
    <property type="entry name" value="DUF6889"/>
</dbReference>
<proteinExistence type="predicted"/>
<gene>
    <name evidence="1" type="ORF">RostovM3_00019</name>
</gene>
<evidence type="ECO:0000313" key="1">
    <source>
        <dbReference type="EMBL" id="QGH75037.1"/>
    </source>
</evidence>